<reference evidence="2 3" key="1">
    <citation type="submission" date="2021-07" db="EMBL/GenBank/DDBJ databases">
        <title>Isolation and characterization of bacteria from a gold mining with a capacity of golden bioaccumulation.</title>
        <authorList>
            <person name="Yang X.J."/>
        </authorList>
    </citation>
    <scope>NUCLEOTIDE SEQUENCE [LARGE SCALE GENOMIC DNA]</scope>
    <source>
        <strain evidence="2 3">Au29</strain>
    </source>
</reference>
<name>A0ABX8TNY6_9CAUL</name>
<dbReference type="EMBL" id="CP080034">
    <property type="protein sequence ID" value="QYC11655.1"/>
    <property type="molecule type" value="Genomic_DNA"/>
</dbReference>
<accession>A0ABX8TNY6</accession>
<feature type="compositionally biased region" description="Basic and acidic residues" evidence="1">
    <location>
        <begin position="179"/>
        <end position="195"/>
    </location>
</feature>
<dbReference type="GeneID" id="94374955"/>
<dbReference type="Proteomes" id="UP000824334">
    <property type="component" value="Chromosome"/>
</dbReference>
<organism evidence="2 3">
    <name type="scientific">Brevundimonas nasdae</name>
    <dbReference type="NCBI Taxonomy" id="172043"/>
    <lineage>
        <taxon>Bacteria</taxon>
        <taxon>Pseudomonadati</taxon>
        <taxon>Pseudomonadota</taxon>
        <taxon>Alphaproteobacteria</taxon>
        <taxon>Caulobacterales</taxon>
        <taxon>Caulobacteraceae</taxon>
        <taxon>Brevundimonas</taxon>
    </lineage>
</organism>
<dbReference type="RefSeq" id="WP_219354199.1">
    <property type="nucleotide sequence ID" value="NZ_CP080034.1"/>
</dbReference>
<keyword evidence="3" id="KW-1185">Reference proteome</keyword>
<proteinExistence type="predicted"/>
<gene>
    <name evidence="2" type="ORF">KWG56_06745</name>
</gene>
<evidence type="ECO:0000256" key="1">
    <source>
        <dbReference type="SAM" id="MobiDB-lite"/>
    </source>
</evidence>
<protein>
    <submittedName>
        <fullName evidence="2">Uncharacterized protein</fullName>
    </submittedName>
</protein>
<evidence type="ECO:0000313" key="3">
    <source>
        <dbReference type="Proteomes" id="UP000824334"/>
    </source>
</evidence>
<feature type="region of interest" description="Disordered" evidence="1">
    <location>
        <begin position="175"/>
        <end position="195"/>
    </location>
</feature>
<evidence type="ECO:0000313" key="2">
    <source>
        <dbReference type="EMBL" id="QYC11655.1"/>
    </source>
</evidence>
<sequence length="195" mass="20542">MLIAGLLAVVALTDPDGVVATAPSNALDVAAAMAAPSAVAVAVPTAQDAAPHGLTTEQQIQNWIASRTPGASFDEPVDSGPAPERKMHGMVEAGIGTGGYRTYGAAVSLPLGENGRLDLAYREGKNDYWGMPGLYGSPGLYGAPGWYGRPGYYPGYGMGRYRVEDSTSRTVSVGLSWSKDGDKDERRDRPFFPPY</sequence>